<keyword evidence="3 9" id="KW-0645">Protease</keyword>
<evidence type="ECO:0000256" key="5">
    <source>
        <dbReference type="ARBA" id="ARBA00022801"/>
    </source>
</evidence>
<evidence type="ECO:0000259" key="12">
    <source>
        <dbReference type="Pfam" id="PF00082"/>
    </source>
</evidence>
<evidence type="ECO:0000259" key="15">
    <source>
        <dbReference type="Pfam" id="PF17766"/>
    </source>
</evidence>
<evidence type="ECO:0000313" key="16">
    <source>
        <dbReference type="EMBL" id="KAL3687612.1"/>
    </source>
</evidence>
<dbReference type="Proteomes" id="UP001633002">
    <property type="component" value="Unassembled WGS sequence"/>
</dbReference>
<evidence type="ECO:0000256" key="3">
    <source>
        <dbReference type="ARBA" id="ARBA00022670"/>
    </source>
</evidence>
<dbReference type="InterPro" id="IPR036852">
    <property type="entry name" value="Peptidase_S8/S53_dom_sf"/>
</dbReference>
<dbReference type="Pfam" id="PF05922">
    <property type="entry name" value="Inhibitor_I9"/>
    <property type="match status" value="1"/>
</dbReference>
<dbReference type="InterPro" id="IPR045051">
    <property type="entry name" value="SBT"/>
</dbReference>
<feature type="active site" description="Charge relay system" evidence="8 9">
    <location>
        <position position="580"/>
    </location>
</feature>
<evidence type="ECO:0000256" key="1">
    <source>
        <dbReference type="ARBA" id="ARBA00004613"/>
    </source>
</evidence>
<evidence type="ECO:0000256" key="7">
    <source>
        <dbReference type="ARBA" id="ARBA00023180"/>
    </source>
</evidence>
<dbReference type="InterPro" id="IPR041469">
    <property type="entry name" value="Subtilisin-like_FN3"/>
</dbReference>
<feature type="active site" description="Charge relay system" evidence="8 9">
    <location>
        <position position="245"/>
    </location>
</feature>
<evidence type="ECO:0000259" key="13">
    <source>
        <dbReference type="Pfam" id="PF02225"/>
    </source>
</evidence>
<comment type="subcellular location">
    <subcellularLocation>
        <location evidence="1">Secreted</location>
    </subcellularLocation>
</comment>
<feature type="domain" description="PA" evidence="13">
    <location>
        <begin position="407"/>
        <end position="499"/>
    </location>
</feature>
<feature type="domain" description="Inhibitor I9" evidence="14">
    <location>
        <begin position="56"/>
        <end position="136"/>
    </location>
</feature>
<dbReference type="Pfam" id="PF17766">
    <property type="entry name" value="fn3_6"/>
    <property type="match status" value="1"/>
</dbReference>
<dbReference type="GO" id="GO:0006508">
    <property type="term" value="P:proteolysis"/>
    <property type="evidence" value="ECO:0007669"/>
    <property type="project" value="UniProtKB-KW"/>
</dbReference>
<evidence type="ECO:0000256" key="10">
    <source>
        <dbReference type="RuleBase" id="RU003355"/>
    </source>
</evidence>
<dbReference type="PANTHER" id="PTHR10795">
    <property type="entry name" value="PROPROTEIN CONVERTASE SUBTILISIN/KEXIN"/>
    <property type="match status" value="1"/>
</dbReference>
<feature type="active site" description="Charge relay system" evidence="8 9">
    <location>
        <position position="175"/>
    </location>
</feature>
<dbReference type="Gene3D" id="3.40.50.200">
    <property type="entry name" value="Peptidase S8/S53 domain"/>
    <property type="match status" value="1"/>
</dbReference>
<dbReference type="InterPro" id="IPR015500">
    <property type="entry name" value="Peptidase_S8_subtilisin-rel"/>
</dbReference>
<reference evidence="16 17" key="1">
    <citation type="submission" date="2024-09" db="EMBL/GenBank/DDBJ databases">
        <title>Chromosome-scale assembly of Riccia sorocarpa.</title>
        <authorList>
            <person name="Paukszto L."/>
        </authorList>
    </citation>
    <scope>NUCLEOTIDE SEQUENCE [LARGE SCALE GENOMIC DNA]</scope>
    <source>
        <strain evidence="16">LP-2024</strain>
        <tissue evidence="16">Aerial parts of the thallus</tissue>
    </source>
</reference>
<keyword evidence="7" id="KW-0325">Glycoprotein</keyword>
<feature type="signal peptide" evidence="11">
    <location>
        <begin position="1"/>
        <end position="36"/>
    </location>
</feature>
<dbReference type="GO" id="GO:0004252">
    <property type="term" value="F:serine-type endopeptidase activity"/>
    <property type="evidence" value="ECO:0007669"/>
    <property type="project" value="UniProtKB-UniRule"/>
</dbReference>
<feature type="domain" description="Peptidase S8/S53" evidence="12">
    <location>
        <begin position="166"/>
        <end position="619"/>
    </location>
</feature>
<dbReference type="Pfam" id="PF02225">
    <property type="entry name" value="PA"/>
    <property type="match status" value="1"/>
</dbReference>
<dbReference type="CDD" id="cd04852">
    <property type="entry name" value="Peptidases_S8_3"/>
    <property type="match status" value="1"/>
</dbReference>
<dbReference type="Pfam" id="PF00082">
    <property type="entry name" value="Peptidase_S8"/>
    <property type="match status" value="1"/>
</dbReference>
<gene>
    <name evidence="16" type="ORF">R1sor_013921</name>
</gene>
<dbReference type="Gene3D" id="2.60.40.2310">
    <property type="match status" value="1"/>
</dbReference>
<evidence type="ECO:0000256" key="9">
    <source>
        <dbReference type="PROSITE-ProRule" id="PRU01240"/>
    </source>
</evidence>
<feature type="domain" description="Subtilisin-like protease fibronectin type-III" evidence="15">
    <location>
        <begin position="694"/>
        <end position="795"/>
    </location>
</feature>
<evidence type="ECO:0008006" key="18">
    <source>
        <dbReference type="Google" id="ProtNLM"/>
    </source>
</evidence>
<dbReference type="SUPFAM" id="SSF52743">
    <property type="entry name" value="Subtilisin-like"/>
    <property type="match status" value="1"/>
</dbReference>
<feature type="chain" id="PRO_5044771262" description="Subtilisin-like protease" evidence="11">
    <location>
        <begin position="37"/>
        <end position="803"/>
    </location>
</feature>
<keyword evidence="17" id="KW-1185">Reference proteome</keyword>
<sequence>MGRGSLGSHAPMTPRNWSVCLLVSLLTAALLSGIDGQDPGHDSGFDPSSPPDGPQSYIVHLASRRNLVDGAFSSYRQYLAAALDTDDLYSDVVNQSLLYRYETVFDGFAAILTQDQVDQLWGMPGVLTVNPNFRNELATTNSWKFLGLENPKTRNNGVVWNQTKFGQDVIIGIIDTGIYPEHPSFNDKNFTAIPPRWKGKCVDAENFTAANSCNKKLIGAKFYSAGNPSVSWDQEYNSSRDYQGHETHVASIAAGSFVNASFNGYANGTIKGGAPKARIAVYKVCWNQGGCYQADIAAAIEDAILDGVDVLSISISGQNDGRFSWDSVGVAAFQAMRNNITVSFAAGNSGPGLQTVNHVEPWSITVAATTQDRYVGANVSILPYKGSPASAGLQFRGMTISSYPNFTAPIVLASQATYDDPDYGAYCLDGNFNQDLVTGNIVFCLRGRDDESVDAKADLVAAACGVGIIIGNGAQLEDYEIEPIMASIPAVYISAYDAKRVVDFFTQCDLDTCVARNATATFSKGVTVLGDKPAPVMAAFSSCGPSGVTKNILKPDIAAPGVDILAAWLNGDVMGQSGTSMAAPHISGIVALVKAANPTFTPAQIKSAIMTTAKTLDNTNNRTRNLHGKLAGLFSTGAGLVDPVSAVNPGLVYDLLWTDYALFLCNLTYQEEEIQLITGERGFCKNKTIPLSTDLNYPSISVSDISKPLTVNRTLTNVGPVAKVSYTLTVEAPKGVKLTVMSTSLAFSKLLERKSFTVRLERGSAVVANDTQEQWVFGSITWSDGVHKVRSPVAVGTSVQYKA</sequence>
<proteinExistence type="inferred from homology"/>
<evidence type="ECO:0000256" key="6">
    <source>
        <dbReference type="ARBA" id="ARBA00022825"/>
    </source>
</evidence>
<dbReference type="InterPro" id="IPR023827">
    <property type="entry name" value="Peptidase_S8_Asp-AS"/>
</dbReference>
<protein>
    <recommendedName>
        <fullName evidence="18">Subtilisin-like protease</fullName>
    </recommendedName>
</protein>
<dbReference type="PRINTS" id="PR00723">
    <property type="entry name" value="SUBTILISIN"/>
</dbReference>
<dbReference type="PROSITE" id="PS00136">
    <property type="entry name" value="SUBTILASE_ASP"/>
    <property type="match status" value="1"/>
</dbReference>
<name>A0ABD3HAY8_9MARC</name>
<evidence type="ECO:0000313" key="17">
    <source>
        <dbReference type="Proteomes" id="UP001633002"/>
    </source>
</evidence>
<comment type="similarity">
    <text evidence="2 9 10">Belongs to the peptidase S8 family.</text>
</comment>
<dbReference type="PROSITE" id="PS51892">
    <property type="entry name" value="SUBTILASE"/>
    <property type="match status" value="1"/>
</dbReference>
<dbReference type="InterPro" id="IPR010259">
    <property type="entry name" value="S8pro/Inhibitor_I9"/>
</dbReference>
<evidence type="ECO:0000256" key="2">
    <source>
        <dbReference type="ARBA" id="ARBA00011073"/>
    </source>
</evidence>
<evidence type="ECO:0000256" key="8">
    <source>
        <dbReference type="PIRSR" id="PIRSR615500-1"/>
    </source>
</evidence>
<keyword evidence="4 11" id="KW-0732">Signal</keyword>
<dbReference type="InterPro" id="IPR037045">
    <property type="entry name" value="S8pro/Inhibitor_I9_sf"/>
</dbReference>
<dbReference type="Gene3D" id="3.30.70.80">
    <property type="entry name" value="Peptidase S8 propeptide/proteinase inhibitor I9"/>
    <property type="match status" value="1"/>
</dbReference>
<dbReference type="InterPro" id="IPR000209">
    <property type="entry name" value="Peptidase_S8/S53_dom"/>
</dbReference>
<dbReference type="FunFam" id="3.40.50.200:FF:000006">
    <property type="entry name" value="Subtilisin-like protease SBT1.5"/>
    <property type="match status" value="1"/>
</dbReference>
<dbReference type="GO" id="GO:0005576">
    <property type="term" value="C:extracellular region"/>
    <property type="evidence" value="ECO:0007669"/>
    <property type="project" value="UniProtKB-SubCell"/>
</dbReference>
<keyword evidence="6 9" id="KW-0720">Serine protease</keyword>
<organism evidence="16 17">
    <name type="scientific">Riccia sorocarpa</name>
    <dbReference type="NCBI Taxonomy" id="122646"/>
    <lineage>
        <taxon>Eukaryota</taxon>
        <taxon>Viridiplantae</taxon>
        <taxon>Streptophyta</taxon>
        <taxon>Embryophyta</taxon>
        <taxon>Marchantiophyta</taxon>
        <taxon>Marchantiopsida</taxon>
        <taxon>Marchantiidae</taxon>
        <taxon>Marchantiales</taxon>
        <taxon>Ricciaceae</taxon>
        <taxon>Riccia</taxon>
    </lineage>
</organism>
<dbReference type="PROSITE" id="PS00138">
    <property type="entry name" value="SUBTILASE_SER"/>
    <property type="match status" value="1"/>
</dbReference>
<evidence type="ECO:0000256" key="11">
    <source>
        <dbReference type="SAM" id="SignalP"/>
    </source>
</evidence>
<dbReference type="InterPro" id="IPR003137">
    <property type="entry name" value="PA_domain"/>
</dbReference>
<dbReference type="InterPro" id="IPR034197">
    <property type="entry name" value="Peptidases_S8_3"/>
</dbReference>
<evidence type="ECO:0000256" key="4">
    <source>
        <dbReference type="ARBA" id="ARBA00022729"/>
    </source>
</evidence>
<comment type="caution">
    <text evidence="16">The sequence shown here is derived from an EMBL/GenBank/DDBJ whole genome shotgun (WGS) entry which is preliminary data.</text>
</comment>
<keyword evidence="5 9" id="KW-0378">Hydrolase</keyword>
<dbReference type="AlphaFoldDB" id="A0ABD3HAY8"/>
<accession>A0ABD3HAY8</accession>
<dbReference type="EMBL" id="JBJQOH010000004">
    <property type="protein sequence ID" value="KAL3687612.1"/>
    <property type="molecule type" value="Genomic_DNA"/>
</dbReference>
<evidence type="ECO:0000259" key="14">
    <source>
        <dbReference type="Pfam" id="PF05922"/>
    </source>
</evidence>
<dbReference type="CDD" id="cd02120">
    <property type="entry name" value="PA_subtilisin_like"/>
    <property type="match status" value="1"/>
</dbReference>
<dbReference type="InterPro" id="IPR023828">
    <property type="entry name" value="Peptidase_S8_Ser-AS"/>
</dbReference>
<dbReference type="Gene3D" id="3.50.30.30">
    <property type="match status" value="1"/>
</dbReference>